<dbReference type="Gene3D" id="3.40.50.300">
    <property type="entry name" value="P-loop containing nucleotide triphosphate hydrolases"/>
    <property type="match status" value="1"/>
</dbReference>
<evidence type="ECO:0000313" key="2">
    <source>
        <dbReference type="EMBL" id="PRH83207.1"/>
    </source>
</evidence>
<organism evidence="2 3">
    <name type="scientific">Arenimonas caeni</name>
    <dbReference type="NCBI Taxonomy" id="2058085"/>
    <lineage>
        <taxon>Bacteria</taxon>
        <taxon>Pseudomonadati</taxon>
        <taxon>Pseudomonadota</taxon>
        <taxon>Gammaproteobacteria</taxon>
        <taxon>Lysobacterales</taxon>
        <taxon>Lysobacteraceae</taxon>
        <taxon>Arenimonas</taxon>
    </lineage>
</organism>
<dbReference type="Proteomes" id="UP000241736">
    <property type="component" value="Unassembled WGS sequence"/>
</dbReference>
<dbReference type="RefSeq" id="WP_106989590.1">
    <property type="nucleotide sequence ID" value="NZ_KZ679085.1"/>
</dbReference>
<dbReference type="CDD" id="cd00009">
    <property type="entry name" value="AAA"/>
    <property type="match status" value="1"/>
</dbReference>
<dbReference type="InterPro" id="IPR008868">
    <property type="entry name" value="TniB"/>
</dbReference>
<dbReference type="SUPFAM" id="SSF52540">
    <property type="entry name" value="P-loop containing nucleoside triphosphate hydrolases"/>
    <property type="match status" value="1"/>
</dbReference>
<dbReference type="InterPro" id="IPR003593">
    <property type="entry name" value="AAA+_ATPase"/>
</dbReference>
<dbReference type="SMART" id="SM00382">
    <property type="entry name" value="AAA"/>
    <property type="match status" value="1"/>
</dbReference>
<reference evidence="2 3" key="1">
    <citation type="submission" date="2018-03" db="EMBL/GenBank/DDBJ databases">
        <title>Arenimonas caeni sp. nov., isolated from activated sludge.</title>
        <authorList>
            <person name="Liu H."/>
        </authorList>
    </citation>
    <scope>NUCLEOTIDE SEQUENCE [LARGE SCALE GENOMIC DNA]</scope>
    <source>
        <strain evidence="3">z29</strain>
    </source>
</reference>
<name>A0A2P6MB49_9GAMM</name>
<dbReference type="OrthoDB" id="14765at2"/>
<evidence type="ECO:0000313" key="3">
    <source>
        <dbReference type="Proteomes" id="UP000241736"/>
    </source>
</evidence>
<keyword evidence="3" id="KW-1185">Reference proteome</keyword>
<comment type="caution">
    <text evidence="2">The sequence shown here is derived from an EMBL/GenBank/DDBJ whole genome shotgun (WGS) entry which is preliminary data.</text>
</comment>
<proteinExistence type="predicted"/>
<evidence type="ECO:0000259" key="1">
    <source>
        <dbReference type="SMART" id="SM00382"/>
    </source>
</evidence>
<dbReference type="InterPro" id="IPR027417">
    <property type="entry name" value="P-loop_NTPase"/>
</dbReference>
<accession>A0A2P6MB49</accession>
<dbReference type="EMBL" id="PVLF01000003">
    <property type="protein sequence ID" value="PRH83207.1"/>
    <property type="molecule type" value="Genomic_DNA"/>
</dbReference>
<feature type="domain" description="AAA+ ATPase" evidence="1">
    <location>
        <begin position="55"/>
        <end position="214"/>
    </location>
</feature>
<sequence>MTDYSHLDPKTQAWLELPDLERANRMLVDRFITHERLQPIMDHIDFLRFSPPKSRASGLVVSGLPGSGKTMIARAIERRYPPIAAEGSKAASLPVLTIEMTGAREARALYDRILTELGVPDPKRYVGSDRERMVLKLCRAANLRLLVVDEIQDILTSTARQQRIALDTIKFLMNQLSMPVLALGTAQAPDAMQVDEHLNARFTYRSLPVWKQDTYLVNFLDALERVLPLKQPSQLSSLPITTALLRLSDGVLDPMMRLITYAAAHAVESGTEQITPQLLERARVEMPTAAVRLARERANEPAKAA</sequence>
<dbReference type="AlphaFoldDB" id="A0A2P6MB49"/>
<gene>
    <name evidence="2" type="ORF">C6N40_03340</name>
</gene>
<protein>
    <recommendedName>
        <fullName evidence="1">AAA+ ATPase domain-containing protein</fullName>
    </recommendedName>
</protein>
<dbReference type="Pfam" id="PF05621">
    <property type="entry name" value="TniB"/>
    <property type="match status" value="1"/>
</dbReference>